<sequence length="445" mass="50379">MDAHHATLGRRTLEEIRQKRAAERLHKASSGPDLNSSNAYGAYSSEGGIRASERDSYALPSRVKELESRNAELEAENQKLLSKLEAKDADNDTLVKRVNELENNVLPGLRKALKDVSIEKDAAFVAKEDALSQLRTMKKRIKEAEEDQYRAEEDAAALRAELSALQQQGFGNSFGGFSSTGKSAEDIAAIEKEMADLKLVLQQESQLRLQEQQKLADEQLRLSSLMAEKQMLEDKYQELSKKASDEALEVAARKAFTVQDKERYDQQLHDMAAMVERLENSRQKLLMEIDSQSSEIERLFEENSNMATSYQDAMSAAMQWENQVKDCLKQNEELRHLLDKMRSEQVNPLQSSDGNIPSYPDTEKIVGNMSTSPASAVEYQLLKGQLAKEQSRAETLSAEVMKLTAELRRAVQSYNNLARLYRPVFRNIENELMKMKQESFVSIQL</sequence>
<reference evidence="2" key="1">
    <citation type="journal article" date="2022" name="Nat. Commun.">
        <title>Chromosome evolution and the genetic basis of agronomically important traits in greater yam.</title>
        <authorList>
            <person name="Bredeson J.V."/>
            <person name="Lyons J.B."/>
            <person name="Oniyinde I.O."/>
            <person name="Okereke N.R."/>
            <person name="Kolade O."/>
            <person name="Nnabue I."/>
            <person name="Nwadili C.O."/>
            <person name="Hribova E."/>
            <person name="Parker M."/>
            <person name="Nwogha J."/>
            <person name="Shu S."/>
            <person name="Carlson J."/>
            <person name="Kariba R."/>
            <person name="Muthemba S."/>
            <person name="Knop K."/>
            <person name="Barton G.J."/>
            <person name="Sherwood A.V."/>
            <person name="Lopez-Montes A."/>
            <person name="Asiedu R."/>
            <person name="Jamnadass R."/>
            <person name="Muchugi A."/>
            <person name="Goodstein D."/>
            <person name="Egesi C.N."/>
            <person name="Featherston J."/>
            <person name="Asfaw A."/>
            <person name="Simpson G.G."/>
            <person name="Dolezel J."/>
            <person name="Hendre P.S."/>
            <person name="Van Deynze A."/>
            <person name="Kumar P.L."/>
            <person name="Obidiegwu J.E."/>
            <person name="Bhattacharjee R."/>
            <person name="Rokhsar D.S."/>
        </authorList>
    </citation>
    <scope>NUCLEOTIDE SEQUENCE [LARGE SCALE GENOMIC DNA]</scope>
    <source>
        <strain evidence="2">cv. TDa95/00328</strain>
    </source>
</reference>
<keyword evidence="2" id="KW-1185">Reference proteome</keyword>
<comment type="caution">
    <text evidence="1">The sequence shown here is derived from an EMBL/GenBank/DDBJ whole genome shotgun (WGS) entry which is preliminary data.</text>
</comment>
<gene>
    <name evidence="1" type="ORF">IHE45_18G113400</name>
</gene>
<dbReference type="Proteomes" id="UP000827976">
    <property type="component" value="Chromosome 18"/>
</dbReference>
<protein>
    <submittedName>
        <fullName evidence="1">Prismane alpha-bundle-containing protein</fullName>
    </submittedName>
</protein>
<dbReference type="EMBL" id="CM037028">
    <property type="protein sequence ID" value="KAH7657019.1"/>
    <property type="molecule type" value="Genomic_DNA"/>
</dbReference>
<organism evidence="1 2">
    <name type="scientific">Dioscorea alata</name>
    <name type="common">Purple yam</name>
    <dbReference type="NCBI Taxonomy" id="55571"/>
    <lineage>
        <taxon>Eukaryota</taxon>
        <taxon>Viridiplantae</taxon>
        <taxon>Streptophyta</taxon>
        <taxon>Embryophyta</taxon>
        <taxon>Tracheophyta</taxon>
        <taxon>Spermatophyta</taxon>
        <taxon>Magnoliopsida</taxon>
        <taxon>Liliopsida</taxon>
        <taxon>Dioscoreales</taxon>
        <taxon>Dioscoreaceae</taxon>
        <taxon>Dioscorea</taxon>
    </lineage>
</organism>
<proteinExistence type="predicted"/>
<evidence type="ECO:0000313" key="2">
    <source>
        <dbReference type="Proteomes" id="UP000827976"/>
    </source>
</evidence>
<name>A0ACB7U9J9_DIOAL</name>
<accession>A0ACB7U9J9</accession>
<evidence type="ECO:0000313" key="1">
    <source>
        <dbReference type="EMBL" id="KAH7657019.1"/>
    </source>
</evidence>